<dbReference type="EMBL" id="BKAL01000022">
    <property type="protein sequence ID" value="GEP71072.1"/>
    <property type="molecule type" value="Genomic_DNA"/>
</dbReference>
<feature type="compositionally biased region" description="Polar residues" evidence="1">
    <location>
        <begin position="232"/>
        <end position="241"/>
    </location>
</feature>
<feature type="compositionally biased region" description="Low complexity" evidence="1">
    <location>
        <begin position="250"/>
        <end position="259"/>
    </location>
</feature>
<feature type="compositionally biased region" description="Gly residues" evidence="1">
    <location>
        <begin position="340"/>
        <end position="357"/>
    </location>
</feature>
<name>A0A512PIV9_9CELL</name>
<evidence type="ECO:0000256" key="1">
    <source>
        <dbReference type="SAM" id="MobiDB-lite"/>
    </source>
</evidence>
<feature type="region of interest" description="Disordered" evidence="1">
    <location>
        <begin position="340"/>
        <end position="462"/>
    </location>
</feature>
<accession>A0A512PIV9</accession>
<evidence type="ECO:0000313" key="3">
    <source>
        <dbReference type="Proteomes" id="UP000321798"/>
    </source>
</evidence>
<proteinExistence type="predicted"/>
<dbReference type="RefSeq" id="WP_146954839.1">
    <property type="nucleotide sequence ID" value="NZ_BAABBJ010000004.1"/>
</dbReference>
<feature type="region of interest" description="Disordered" evidence="1">
    <location>
        <begin position="170"/>
        <end position="268"/>
    </location>
</feature>
<reference evidence="2 3" key="1">
    <citation type="submission" date="2019-07" db="EMBL/GenBank/DDBJ databases">
        <title>Whole genome shotgun sequence of Cellulomonas soli NBRC 109434.</title>
        <authorList>
            <person name="Hosoyama A."/>
            <person name="Uohara A."/>
            <person name="Ohji S."/>
            <person name="Ichikawa N."/>
        </authorList>
    </citation>
    <scope>NUCLEOTIDE SEQUENCE [LARGE SCALE GENOMIC DNA]</scope>
    <source>
        <strain evidence="2 3">NBRC 109434</strain>
    </source>
</reference>
<gene>
    <name evidence="2" type="ORF">CSO01_37870</name>
</gene>
<sequence length="462" mass="44152">MTKKADDLARTLDADLAALWDYVDRIKALSRSVEDHAAGLRPIAADLGVSGQVEDVAAESLASLATQGVALSDQFAVVSASVSQAREALISARNAYHALPEGGLDGWQAVAVTAAKVAVPGVGTLAGDAAAVYWTAENAKEREAAAGSALQTLKSDLEAASAVVVSGTSWSELPNVGDPTVNDSTESTVSGTSTSGSTRRSVASVATIGSTNTSTSSTTTPLTSTPIGTGSIISTPLTPGSTALDPTVPGSSTSGGSTSADGHLTGGTVPGTVRTGLPGALPGSTVGGAGLGLSGSGIGSGSADSALAGGLAAGVTALGSTGLSRLGSTGGLLGVSGAGGTSGLSSGGSSGVLGGGRSASTASTTLRGTSGSSLVEGSASTTTATGAAGGRSTGSSSGMMPGGGGGAGGGKEKRRRAGGGLIAPGFEDDDRRVAVPLGAGARAGSRDQLPVVLEVEEPDDTW</sequence>
<comment type="caution">
    <text evidence="2">The sequence shown here is derived from an EMBL/GenBank/DDBJ whole genome shotgun (WGS) entry which is preliminary data.</text>
</comment>
<feature type="compositionally biased region" description="Low complexity" evidence="1">
    <location>
        <begin position="184"/>
        <end position="231"/>
    </location>
</feature>
<protein>
    <recommendedName>
        <fullName evidence="4">PPE family domain-containing protein</fullName>
    </recommendedName>
</protein>
<organism evidence="2 3">
    <name type="scientific">Cellulomonas soli</name>
    <dbReference type="NCBI Taxonomy" id="931535"/>
    <lineage>
        <taxon>Bacteria</taxon>
        <taxon>Bacillati</taxon>
        <taxon>Actinomycetota</taxon>
        <taxon>Actinomycetes</taxon>
        <taxon>Micrococcales</taxon>
        <taxon>Cellulomonadaceae</taxon>
        <taxon>Cellulomonas</taxon>
    </lineage>
</organism>
<dbReference type="AlphaFoldDB" id="A0A512PIV9"/>
<feature type="compositionally biased region" description="Low complexity" evidence="1">
    <location>
        <begin position="358"/>
        <end position="386"/>
    </location>
</feature>
<feature type="compositionally biased region" description="Gly residues" evidence="1">
    <location>
        <begin position="400"/>
        <end position="409"/>
    </location>
</feature>
<evidence type="ECO:0000313" key="2">
    <source>
        <dbReference type="EMBL" id="GEP71072.1"/>
    </source>
</evidence>
<keyword evidence="3" id="KW-1185">Reference proteome</keyword>
<evidence type="ECO:0008006" key="4">
    <source>
        <dbReference type="Google" id="ProtNLM"/>
    </source>
</evidence>
<dbReference type="Proteomes" id="UP000321798">
    <property type="component" value="Unassembled WGS sequence"/>
</dbReference>